<dbReference type="Gene3D" id="3.40.50.450">
    <property type="match status" value="1"/>
</dbReference>
<dbReference type="SUPFAM" id="SSF52309">
    <property type="entry name" value="N-(deoxy)ribosyltransferase-like"/>
    <property type="match status" value="1"/>
</dbReference>
<comment type="caution">
    <text evidence="1">The sequence shown here is derived from an EMBL/GenBank/DDBJ whole genome shotgun (WGS) entry which is preliminary data.</text>
</comment>
<dbReference type="AlphaFoldDB" id="A0A4R6J2S8"/>
<sequence length="129" mass="14897">MYKPKVFLSGGFKSGWQSIVIQELCDQFIFFNPQTHGLDHHYQYTTWDIHFVKECDILFAYMEDSNPSGYGLAFELGMAYALNKTIILVDEKSENDAVFARYYKILHKPSGVVFSKLIDGIKYLKTFSS</sequence>
<dbReference type="Proteomes" id="UP000295741">
    <property type="component" value="Unassembled WGS sequence"/>
</dbReference>
<dbReference type="EMBL" id="SNWP01000010">
    <property type="protein sequence ID" value="TDO29227.1"/>
    <property type="molecule type" value="Genomic_DNA"/>
</dbReference>
<protein>
    <submittedName>
        <fullName evidence="1">Nucleoside 2-deoxyribosyltransferase-like protein</fullName>
    </submittedName>
</protein>
<dbReference type="Pfam" id="PF15891">
    <property type="entry name" value="Nuc_deoxyri_tr2"/>
    <property type="match status" value="1"/>
</dbReference>
<dbReference type="GO" id="GO:0016740">
    <property type="term" value="F:transferase activity"/>
    <property type="evidence" value="ECO:0007669"/>
    <property type="project" value="UniProtKB-KW"/>
</dbReference>
<gene>
    <name evidence="1" type="ORF">BC659_1310</name>
</gene>
<evidence type="ECO:0000313" key="2">
    <source>
        <dbReference type="Proteomes" id="UP000295741"/>
    </source>
</evidence>
<evidence type="ECO:0000313" key="1">
    <source>
        <dbReference type="EMBL" id="TDO29227.1"/>
    </source>
</evidence>
<accession>A0A4R6J2S8</accession>
<name>A0A4R6J2S8_9BACT</name>
<dbReference type="RefSeq" id="WP_133473829.1">
    <property type="nucleotide sequence ID" value="NZ_SNWP01000010.1"/>
</dbReference>
<proteinExistence type="predicted"/>
<reference evidence="1 2" key="1">
    <citation type="submission" date="2019-03" db="EMBL/GenBank/DDBJ databases">
        <title>Genomic Encyclopedia of Archaeal and Bacterial Type Strains, Phase II (KMG-II): from individual species to whole genera.</title>
        <authorList>
            <person name="Goeker M."/>
        </authorList>
    </citation>
    <scope>NUCLEOTIDE SEQUENCE [LARGE SCALE GENOMIC DNA]</scope>
    <source>
        <strain evidence="1 2">DSM 28323</strain>
    </source>
</reference>
<keyword evidence="1" id="KW-0808">Transferase</keyword>
<organism evidence="1 2">
    <name type="scientific">Sediminibacterium goheungense</name>
    <dbReference type="NCBI Taxonomy" id="1086393"/>
    <lineage>
        <taxon>Bacteria</taxon>
        <taxon>Pseudomonadati</taxon>
        <taxon>Bacteroidota</taxon>
        <taxon>Chitinophagia</taxon>
        <taxon>Chitinophagales</taxon>
        <taxon>Chitinophagaceae</taxon>
        <taxon>Sediminibacterium</taxon>
    </lineage>
</organism>
<dbReference type="InterPro" id="IPR039470">
    <property type="entry name" value="Nuc_deoxyri_tr2"/>
</dbReference>
<dbReference type="OrthoDB" id="9807498at2"/>
<keyword evidence="2" id="KW-1185">Reference proteome</keyword>